<feature type="binding site" evidence="6">
    <location>
        <position position="274"/>
    </location>
    <ligand>
        <name>Mg(2+)</name>
        <dbReference type="ChEBI" id="CHEBI:18420"/>
        <label>1</label>
    </ligand>
</feature>
<name>A0A4Q7M9D8_9MICO</name>
<dbReference type="PANTHER" id="PTHR43250:SF2">
    <property type="entry name" value="EXODEOXYRIBONUCLEASE III"/>
    <property type="match status" value="1"/>
</dbReference>
<keyword evidence="6" id="KW-0464">Manganese</keyword>
<reference evidence="9 10" key="1">
    <citation type="submission" date="2019-02" db="EMBL/GenBank/DDBJ databases">
        <title>Sequencing the genomes of 1000 actinobacteria strains.</title>
        <authorList>
            <person name="Klenk H.-P."/>
        </authorList>
    </citation>
    <scope>NUCLEOTIDE SEQUENCE [LARGE SCALE GENOMIC DNA]</scope>
    <source>
        <strain evidence="9 10">DSM 16932</strain>
    </source>
</reference>
<feature type="active site" evidence="5">
    <location>
        <position position="127"/>
    </location>
</feature>
<dbReference type="EMBL" id="SGWX01000001">
    <property type="protein sequence ID" value="RZS63262.1"/>
    <property type="molecule type" value="Genomic_DNA"/>
</dbReference>
<gene>
    <name evidence="9" type="ORF">EV386_3625</name>
</gene>
<dbReference type="Proteomes" id="UP000293852">
    <property type="component" value="Unassembled WGS sequence"/>
</dbReference>
<dbReference type="Gene3D" id="3.60.10.10">
    <property type="entry name" value="Endonuclease/exonuclease/phosphatase"/>
    <property type="match status" value="1"/>
</dbReference>
<evidence type="ECO:0000256" key="1">
    <source>
        <dbReference type="ARBA" id="ARBA00007092"/>
    </source>
</evidence>
<evidence type="ECO:0000256" key="4">
    <source>
        <dbReference type="ARBA" id="ARBA00022842"/>
    </source>
</evidence>
<evidence type="ECO:0000313" key="10">
    <source>
        <dbReference type="Proteomes" id="UP000293852"/>
    </source>
</evidence>
<protein>
    <submittedName>
        <fullName evidence="9">Exodeoxyribonuclease-3</fullName>
    </submittedName>
</protein>
<dbReference type="InterPro" id="IPR004808">
    <property type="entry name" value="AP_endonuc_1"/>
</dbReference>
<feature type="binding site" evidence="6">
    <location>
        <position position="17"/>
    </location>
    <ligand>
        <name>Mg(2+)</name>
        <dbReference type="ChEBI" id="CHEBI:18420"/>
        <label>1</label>
    </ligand>
</feature>
<dbReference type="Pfam" id="PF03372">
    <property type="entry name" value="Exo_endo_phos"/>
    <property type="match status" value="1"/>
</dbReference>
<dbReference type="InterPro" id="IPR037493">
    <property type="entry name" value="ExoIII-like"/>
</dbReference>
<feature type="domain" description="Endonuclease/exonuclease/phosphatase" evidence="8">
    <location>
        <begin position="14"/>
        <end position="274"/>
    </location>
</feature>
<evidence type="ECO:0000256" key="5">
    <source>
        <dbReference type="PIRSR" id="PIRSR604808-1"/>
    </source>
</evidence>
<evidence type="ECO:0000256" key="7">
    <source>
        <dbReference type="PIRSR" id="PIRSR604808-3"/>
    </source>
</evidence>
<feature type="active site" description="Proton acceptor" evidence="5">
    <location>
        <position position="274"/>
    </location>
</feature>
<evidence type="ECO:0000313" key="9">
    <source>
        <dbReference type="EMBL" id="RZS63262.1"/>
    </source>
</evidence>
<dbReference type="InterPro" id="IPR005135">
    <property type="entry name" value="Endo/exonuclease/phosphatase"/>
</dbReference>
<feature type="site" description="Important for catalytic activity" evidence="7">
    <location>
        <position position="244"/>
    </location>
</feature>
<dbReference type="InterPro" id="IPR036691">
    <property type="entry name" value="Endo/exonu/phosph_ase_sf"/>
</dbReference>
<keyword evidence="2 6" id="KW-0479">Metal-binding</keyword>
<evidence type="ECO:0000259" key="8">
    <source>
        <dbReference type="Pfam" id="PF03372"/>
    </source>
</evidence>
<dbReference type="AlphaFoldDB" id="A0A4Q7M9D8"/>
<comment type="cofactor">
    <cofactor evidence="6">
        <name>Mg(2+)</name>
        <dbReference type="ChEBI" id="CHEBI:18420"/>
    </cofactor>
    <cofactor evidence="6">
        <name>Mn(2+)</name>
        <dbReference type="ChEBI" id="CHEBI:29035"/>
    </cofactor>
    <text evidence="6">Probably binds two magnesium or manganese ions per subunit.</text>
</comment>
<sequence>MGGRIPRVSQLVVATANVNGIRAALRRGIGQWLDGRAPDILLMQEVRAPDNVLNEAFEGWHVAHQASDIKGRAGVAVASRLPVRSVRVGLAAHGPQGEPEPAVDTGRWVEADVELPDGGLLTVVSAYIHSGSTWPEDNPVKMIEKYAYLDKVTSRLAQLGAAPTPALVAGDLNIAHHNVDIANWKGNLKSAGFLPQERAYLDRWFDELGWSDLGRAHGGEGPGPYTWWSWRGQAFVNDKGWRIDYQLANPTLAPHAVKVEVDRAASYEERWSDHAPVIATYDL</sequence>
<dbReference type="GO" id="GO:0006281">
    <property type="term" value="P:DNA repair"/>
    <property type="evidence" value="ECO:0007669"/>
    <property type="project" value="InterPro"/>
</dbReference>
<organism evidence="9 10">
    <name type="scientific">Xylanimonas ulmi</name>
    <dbReference type="NCBI Taxonomy" id="228973"/>
    <lineage>
        <taxon>Bacteria</taxon>
        <taxon>Bacillati</taxon>
        <taxon>Actinomycetota</taxon>
        <taxon>Actinomycetes</taxon>
        <taxon>Micrococcales</taxon>
        <taxon>Promicromonosporaceae</taxon>
        <taxon>Xylanimonas</taxon>
    </lineage>
</organism>
<comment type="caution">
    <text evidence="9">The sequence shown here is derived from an EMBL/GenBank/DDBJ whole genome shotgun (WGS) entry which is preliminary data.</text>
</comment>
<dbReference type="PROSITE" id="PS51435">
    <property type="entry name" value="AP_NUCLEASE_F1_4"/>
    <property type="match status" value="1"/>
</dbReference>
<feature type="binding site" evidence="6">
    <location>
        <position position="173"/>
    </location>
    <ligand>
        <name>Mg(2+)</name>
        <dbReference type="ChEBI" id="CHEBI:18420"/>
        <label>1</label>
    </ligand>
</feature>
<dbReference type="PANTHER" id="PTHR43250">
    <property type="entry name" value="EXODEOXYRIBONUCLEASE III"/>
    <property type="match status" value="1"/>
</dbReference>
<dbReference type="NCBIfam" id="TIGR00633">
    <property type="entry name" value="xth"/>
    <property type="match status" value="1"/>
</dbReference>
<dbReference type="GO" id="GO:0046872">
    <property type="term" value="F:metal ion binding"/>
    <property type="evidence" value="ECO:0007669"/>
    <property type="project" value="UniProtKB-KW"/>
</dbReference>
<feature type="site" description="Transition state stabilizer" evidence="7">
    <location>
        <position position="173"/>
    </location>
</feature>
<dbReference type="GO" id="GO:0008311">
    <property type="term" value="F:double-stranded DNA 3'-5' DNA exonuclease activity"/>
    <property type="evidence" value="ECO:0007669"/>
    <property type="project" value="InterPro"/>
</dbReference>
<feature type="active site" evidence="5">
    <location>
        <position position="171"/>
    </location>
</feature>
<feature type="binding site" evidence="6">
    <location>
        <position position="273"/>
    </location>
    <ligand>
        <name>Mg(2+)</name>
        <dbReference type="ChEBI" id="CHEBI:18420"/>
        <label>1</label>
    </ligand>
</feature>
<accession>A0A4Q7M9D8</accession>
<proteinExistence type="inferred from homology"/>
<comment type="similarity">
    <text evidence="1">Belongs to the DNA repair enzymes AP/ExoA family.</text>
</comment>
<dbReference type="SUPFAM" id="SSF56219">
    <property type="entry name" value="DNase I-like"/>
    <property type="match status" value="1"/>
</dbReference>
<keyword evidence="3" id="KW-0378">Hydrolase</keyword>
<evidence type="ECO:0000256" key="6">
    <source>
        <dbReference type="PIRSR" id="PIRSR604808-2"/>
    </source>
</evidence>
<feature type="site" description="Interaction with DNA substrate" evidence="7">
    <location>
        <position position="274"/>
    </location>
</feature>
<evidence type="ECO:0000256" key="2">
    <source>
        <dbReference type="ARBA" id="ARBA00022723"/>
    </source>
</evidence>
<keyword evidence="4 6" id="KW-0460">Magnesium</keyword>
<evidence type="ECO:0000256" key="3">
    <source>
        <dbReference type="ARBA" id="ARBA00022801"/>
    </source>
</evidence>
<keyword evidence="10" id="KW-1185">Reference proteome</keyword>
<feature type="binding site" evidence="6">
    <location>
        <position position="45"/>
    </location>
    <ligand>
        <name>Mg(2+)</name>
        <dbReference type="ChEBI" id="CHEBI:18420"/>
        <label>1</label>
    </ligand>
</feature>
<feature type="binding site" evidence="6">
    <location>
        <position position="171"/>
    </location>
    <ligand>
        <name>Mg(2+)</name>
        <dbReference type="ChEBI" id="CHEBI:18420"/>
        <label>1</label>
    </ligand>
</feature>